<dbReference type="HAMAP" id="MF_01872">
    <property type="entry name" value="tRNA_methyltr_YfiC"/>
    <property type="match status" value="1"/>
</dbReference>
<dbReference type="InterPro" id="IPR050210">
    <property type="entry name" value="tRNA_Adenine-N(6)_MTase"/>
</dbReference>
<dbReference type="EMBL" id="AEVT01000062">
    <property type="protein sequence ID" value="EGA70119.1"/>
    <property type="molecule type" value="Genomic_DNA"/>
</dbReference>
<evidence type="ECO:0000256" key="4">
    <source>
        <dbReference type="ARBA" id="ARBA00022691"/>
    </source>
</evidence>
<name>E8M747_PHOS4</name>
<evidence type="ECO:0000313" key="9">
    <source>
        <dbReference type="Proteomes" id="UP000006228"/>
    </source>
</evidence>
<dbReference type="Pfam" id="PF05175">
    <property type="entry name" value="MTS"/>
    <property type="match status" value="1"/>
</dbReference>
<protein>
    <recommendedName>
        <fullName evidence="6">tRNA1(Val) (adenine(37)-N6)-methyltransferase</fullName>
        <ecNumber evidence="6">2.1.1.223</ecNumber>
    </recommendedName>
    <alternativeName>
        <fullName evidence="6">tRNA m6A37 methyltransferase</fullName>
    </alternativeName>
</protein>
<comment type="similarity">
    <text evidence="6">Belongs to the methyltransferase superfamily. tRNA (adenine-N(6)-)-methyltransferase family.</text>
</comment>
<dbReference type="RefSeq" id="WP_008077099.1">
    <property type="nucleotide sequence ID" value="NZ_AEVT01000062.1"/>
</dbReference>
<dbReference type="Gene3D" id="3.40.50.150">
    <property type="entry name" value="Vaccinia Virus protein VP39"/>
    <property type="match status" value="1"/>
</dbReference>
<comment type="catalytic activity">
    <reaction evidence="6">
        <text>adenosine(37) in tRNA1(Val) + S-adenosyl-L-methionine = N(6)-methyladenosine(37) in tRNA1(Val) + S-adenosyl-L-homocysteine + H(+)</text>
        <dbReference type="Rhea" id="RHEA:43160"/>
        <dbReference type="Rhea" id="RHEA-COMP:10369"/>
        <dbReference type="Rhea" id="RHEA-COMP:10370"/>
        <dbReference type="ChEBI" id="CHEBI:15378"/>
        <dbReference type="ChEBI" id="CHEBI:57856"/>
        <dbReference type="ChEBI" id="CHEBI:59789"/>
        <dbReference type="ChEBI" id="CHEBI:74411"/>
        <dbReference type="ChEBI" id="CHEBI:74449"/>
        <dbReference type="EC" id="2.1.1.223"/>
    </reaction>
</comment>
<dbReference type="EC" id="2.1.1.223" evidence="6"/>
<proteinExistence type="inferred from homology"/>
<keyword evidence="3 6" id="KW-0808">Transferase</keyword>
<sequence length="237" mass="26487">MKRKKTKDFKFKQFAISGGFSGMPVSTDGVLLGAWTDLNTANAVLDIGTGTGLLALMCCQRSSNIAVDAIDIDRHALEAARSNFSTSPWSQRITLHKGNVLQHPFDHCFDTIICNPPYFNSGEQSENSARATARHTNTLSHVSLLQRCWELLTQTGKASFVLPIVEGERFIEIALASGWHLQRQCSIKPTENKAVHRLLIQLGKQADPIQRQQLTIHAENQYSQAFVELTKDFYLKM</sequence>
<dbReference type="InterPro" id="IPR002052">
    <property type="entry name" value="DNA_methylase_N6_adenine_CS"/>
</dbReference>
<keyword evidence="1 6" id="KW-0963">Cytoplasm</keyword>
<evidence type="ECO:0000256" key="6">
    <source>
        <dbReference type="HAMAP-Rule" id="MF_01872"/>
    </source>
</evidence>
<dbReference type="PRINTS" id="PR00507">
    <property type="entry name" value="N12N6MTFRASE"/>
</dbReference>
<comment type="subcellular location">
    <subcellularLocation>
        <location evidence="6">Cytoplasm</location>
    </subcellularLocation>
</comment>
<dbReference type="AlphaFoldDB" id="E8M747"/>
<reference evidence="8 9" key="1">
    <citation type="journal article" date="2012" name="Int. J. Syst. Evol. Microbiol.">
        <title>Vibrio caribbeanicus sp. nov., isolated from the marine sponge Scleritoderma cyanea.</title>
        <authorList>
            <person name="Hoffmann M."/>
            <person name="Monday S.R."/>
            <person name="Allard M.W."/>
            <person name="Strain E.A."/>
            <person name="Whittaker P."/>
            <person name="Naum M."/>
            <person name="McCarthy P.J."/>
            <person name="Lopez J.V."/>
            <person name="Fischer M."/>
            <person name="Brown E.W."/>
        </authorList>
    </citation>
    <scope>NUCLEOTIDE SEQUENCE [LARGE SCALE GENOMIC DNA]</scope>
    <source>
        <strain evidence="9">DSMZ 21326</strain>
    </source>
</reference>
<dbReference type="PROSITE" id="PS00092">
    <property type="entry name" value="N6_MTASE"/>
    <property type="match status" value="1"/>
</dbReference>
<comment type="caution">
    <text evidence="8">The sequence shown here is derived from an EMBL/GenBank/DDBJ whole genome shotgun (WGS) entry which is preliminary data.</text>
</comment>
<dbReference type="Proteomes" id="UP000006228">
    <property type="component" value="Unassembled WGS sequence"/>
</dbReference>
<evidence type="ECO:0000259" key="7">
    <source>
        <dbReference type="Pfam" id="PF05175"/>
    </source>
</evidence>
<comment type="function">
    <text evidence="6">Specifically methylates the adenine in position 37 of tRNA(1)(Val) (anticodon cmo5UAC).</text>
</comment>
<dbReference type="PANTHER" id="PTHR47739:SF1">
    <property type="entry name" value="TRNA1(VAL) (ADENINE(37)-N6)-METHYLTRANSFERASE"/>
    <property type="match status" value="1"/>
</dbReference>
<dbReference type="GO" id="GO:0008033">
    <property type="term" value="P:tRNA processing"/>
    <property type="evidence" value="ECO:0007669"/>
    <property type="project" value="UniProtKB-UniRule"/>
</dbReference>
<evidence type="ECO:0000256" key="1">
    <source>
        <dbReference type="ARBA" id="ARBA00022490"/>
    </source>
</evidence>
<dbReference type="CDD" id="cd02440">
    <property type="entry name" value="AdoMet_MTases"/>
    <property type="match status" value="1"/>
</dbReference>
<feature type="domain" description="Methyltransferase small" evidence="7">
    <location>
        <begin position="38"/>
        <end position="128"/>
    </location>
</feature>
<dbReference type="GO" id="GO:0032259">
    <property type="term" value="P:methylation"/>
    <property type="evidence" value="ECO:0007669"/>
    <property type="project" value="UniProtKB-KW"/>
</dbReference>
<keyword evidence="5 6" id="KW-0819">tRNA processing</keyword>
<dbReference type="GO" id="GO:0005737">
    <property type="term" value="C:cytoplasm"/>
    <property type="evidence" value="ECO:0007669"/>
    <property type="project" value="UniProtKB-SubCell"/>
</dbReference>
<keyword evidence="2 6" id="KW-0489">Methyltransferase</keyword>
<dbReference type="SUPFAM" id="SSF53335">
    <property type="entry name" value="S-adenosyl-L-methionine-dependent methyltransferases"/>
    <property type="match status" value="1"/>
</dbReference>
<evidence type="ECO:0000256" key="2">
    <source>
        <dbReference type="ARBA" id="ARBA00022603"/>
    </source>
</evidence>
<keyword evidence="4 6" id="KW-0949">S-adenosyl-L-methionine</keyword>
<dbReference type="InterPro" id="IPR007848">
    <property type="entry name" value="Small_mtfrase_dom"/>
</dbReference>
<dbReference type="GO" id="GO:0003676">
    <property type="term" value="F:nucleic acid binding"/>
    <property type="evidence" value="ECO:0007669"/>
    <property type="project" value="InterPro"/>
</dbReference>
<dbReference type="InterPro" id="IPR029063">
    <property type="entry name" value="SAM-dependent_MTases_sf"/>
</dbReference>
<accession>E8M747</accession>
<dbReference type="GO" id="GO:0016430">
    <property type="term" value="F:tRNA (adenine-N6)-methyltransferase activity"/>
    <property type="evidence" value="ECO:0007669"/>
    <property type="project" value="UniProtKB-UniRule"/>
</dbReference>
<evidence type="ECO:0000256" key="3">
    <source>
        <dbReference type="ARBA" id="ARBA00022679"/>
    </source>
</evidence>
<dbReference type="PANTHER" id="PTHR47739">
    <property type="entry name" value="TRNA1(VAL) (ADENINE(37)-N6)-METHYLTRANSFERASE"/>
    <property type="match status" value="1"/>
</dbReference>
<dbReference type="InterPro" id="IPR022882">
    <property type="entry name" value="tRNA_adenine-N6_MeTrfase"/>
</dbReference>
<gene>
    <name evidence="8" type="ORF">VISI1226_17896</name>
</gene>
<evidence type="ECO:0000256" key="5">
    <source>
        <dbReference type="ARBA" id="ARBA00022694"/>
    </source>
</evidence>
<evidence type="ECO:0000313" key="8">
    <source>
        <dbReference type="EMBL" id="EGA70119.1"/>
    </source>
</evidence>
<organism evidence="8 9">
    <name type="scientific">Vibrio sinaloensis DSM 21326</name>
    <dbReference type="NCBI Taxonomy" id="945550"/>
    <lineage>
        <taxon>Bacteria</taxon>
        <taxon>Pseudomonadati</taxon>
        <taxon>Pseudomonadota</taxon>
        <taxon>Gammaproteobacteria</taxon>
        <taxon>Vibrionales</taxon>
        <taxon>Vibrionaceae</taxon>
        <taxon>Vibrio</taxon>
        <taxon>Vibrio oreintalis group</taxon>
    </lineage>
</organism>
<dbReference type="eggNOG" id="COG4123">
    <property type="taxonomic scope" value="Bacteria"/>
</dbReference>